<feature type="chain" id="PRO_5017807331" evidence="1">
    <location>
        <begin position="19"/>
        <end position="383"/>
    </location>
</feature>
<evidence type="ECO:0000313" key="2">
    <source>
        <dbReference type="EMBL" id="RDW57513.1"/>
    </source>
</evidence>
<organism evidence="2 3">
    <name type="scientific">Coleophoma cylindrospora</name>
    <dbReference type="NCBI Taxonomy" id="1849047"/>
    <lineage>
        <taxon>Eukaryota</taxon>
        <taxon>Fungi</taxon>
        <taxon>Dikarya</taxon>
        <taxon>Ascomycota</taxon>
        <taxon>Pezizomycotina</taxon>
        <taxon>Leotiomycetes</taxon>
        <taxon>Helotiales</taxon>
        <taxon>Dermateaceae</taxon>
        <taxon>Coleophoma</taxon>
    </lineage>
</organism>
<protein>
    <submittedName>
        <fullName evidence="2">Uncharacterized protein</fullName>
    </submittedName>
</protein>
<dbReference type="EMBL" id="PDLM01000020">
    <property type="protein sequence ID" value="RDW57513.1"/>
    <property type="molecule type" value="Genomic_DNA"/>
</dbReference>
<dbReference type="STRING" id="1849047.A0A3D8Q6S4"/>
<dbReference type="Proteomes" id="UP000256645">
    <property type="component" value="Unassembled WGS sequence"/>
</dbReference>
<dbReference type="AlphaFoldDB" id="A0A3D8Q6S4"/>
<accession>A0A3D8Q6S4</accession>
<keyword evidence="1" id="KW-0732">Signal</keyword>
<dbReference type="OrthoDB" id="5596743at2759"/>
<evidence type="ECO:0000313" key="3">
    <source>
        <dbReference type="Proteomes" id="UP000256645"/>
    </source>
</evidence>
<feature type="signal peptide" evidence="1">
    <location>
        <begin position="1"/>
        <end position="18"/>
    </location>
</feature>
<reference evidence="2 3" key="1">
    <citation type="journal article" date="2018" name="IMA Fungus">
        <title>IMA Genome-F 9: Draft genome sequence of Annulohypoxylon stygium, Aspergillus mulundensis, Berkeleyomyces basicola (syn. Thielaviopsis basicola), Ceratocystis smalleyi, two Cercospora beticola strains, Coleophoma cylindrospora, Fusarium fracticaudum, Phialophora cf. hyalina, and Morchella septimelata.</title>
        <authorList>
            <person name="Wingfield B.D."/>
            <person name="Bills G.F."/>
            <person name="Dong Y."/>
            <person name="Huang W."/>
            <person name="Nel W.J."/>
            <person name="Swalarsk-Parry B.S."/>
            <person name="Vaghefi N."/>
            <person name="Wilken P.M."/>
            <person name="An Z."/>
            <person name="de Beer Z.W."/>
            <person name="De Vos L."/>
            <person name="Chen L."/>
            <person name="Duong T.A."/>
            <person name="Gao Y."/>
            <person name="Hammerbacher A."/>
            <person name="Kikkert J.R."/>
            <person name="Li Y."/>
            <person name="Li H."/>
            <person name="Li K."/>
            <person name="Li Q."/>
            <person name="Liu X."/>
            <person name="Ma X."/>
            <person name="Naidoo K."/>
            <person name="Pethybridge S.J."/>
            <person name="Sun J."/>
            <person name="Steenkamp E.T."/>
            <person name="van der Nest M.A."/>
            <person name="van Wyk S."/>
            <person name="Wingfield M.J."/>
            <person name="Xiong C."/>
            <person name="Yue Q."/>
            <person name="Zhang X."/>
        </authorList>
    </citation>
    <scope>NUCLEOTIDE SEQUENCE [LARGE SCALE GENOMIC DNA]</scope>
    <source>
        <strain evidence="2 3">BP6252</strain>
    </source>
</reference>
<comment type="caution">
    <text evidence="2">The sequence shown here is derived from an EMBL/GenBank/DDBJ whole genome shotgun (WGS) entry which is preliminary data.</text>
</comment>
<gene>
    <name evidence="2" type="ORF">BP6252_13773</name>
</gene>
<name>A0A3D8Q6S4_9HELO</name>
<proteinExistence type="predicted"/>
<keyword evidence="3" id="KW-1185">Reference proteome</keyword>
<evidence type="ECO:0000256" key="1">
    <source>
        <dbReference type="SAM" id="SignalP"/>
    </source>
</evidence>
<sequence>MPKRILLVAMGALHVAYGALTVCNADNCLRAVRNTASAARGTADCSSFLIQTVTASGSTITRTVTATSSPSLTGSVTQTNTASYGTLTSTELDTLTITPTVTISPTTSTQTSVATSVVFVRRDINAVPEYASLCSGAVRYSSACTCIGVTASSTVTVPGPISYTTVTSTSTLPTAVTILTKTASTTIPASSTTQANTATIYAPAVTSTVGLVASTTITSVSTSTTTVSRPSTFCLRTTYSGTDYVLGCYGDNSNCRIVPVGSADLAPAMFSFDSYGHLVTPDGLTAYLSAFEGFLSTLNIRLFSPASVNSYYTQLVPMYCSSAEGTLRCFAVSPNRNIYNGFSIDKMYQIAAMSTGPTVGPSNNADVVYTISTSCPAPAVLGI</sequence>